<reference evidence="4 5" key="1">
    <citation type="submission" date="2016-12" db="EMBL/GenBank/DDBJ databases">
        <title>The draft genome sequence of Actinophytocola sp. 11-183.</title>
        <authorList>
            <person name="Wang W."/>
            <person name="Yuan L."/>
        </authorList>
    </citation>
    <scope>NUCLEOTIDE SEQUENCE [LARGE SCALE GENOMIC DNA]</scope>
    <source>
        <strain evidence="4 5">11-183</strain>
    </source>
</reference>
<accession>A0A1Q8CSE1</accession>
<sequence>MTATSVVENVERVAVVSGGSRGLGRVLVERLLADGWRVATFSRTSNSFLERVAARAGDAFLWQAADLCEPRSLRAFVTAVTRRFGRVDLLVNNAGVLHTELLLTTSAERIDSLVSANLVAPITLAQACARAMSRHGGGGTIVNVSSINALRGHRGVSVYSAAKAGLDGFSRSLARELGTLNIRVNSVVPGFFATDMTDGVTEENRERIQRRTPLGRLADINEVADATLFLCSPSASFITGQTVVVDGGITC</sequence>
<dbReference type="InterPro" id="IPR036291">
    <property type="entry name" value="NAD(P)-bd_dom_sf"/>
</dbReference>
<organism evidence="4 5">
    <name type="scientific">Actinophytocola xanthii</name>
    <dbReference type="NCBI Taxonomy" id="1912961"/>
    <lineage>
        <taxon>Bacteria</taxon>
        <taxon>Bacillati</taxon>
        <taxon>Actinomycetota</taxon>
        <taxon>Actinomycetes</taxon>
        <taxon>Pseudonocardiales</taxon>
        <taxon>Pseudonocardiaceae</taxon>
    </lineage>
</organism>
<protein>
    <submittedName>
        <fullName evidence="4">3-oxoacyl-ACP reductase</fullName>
    </submittedName>
</protein>
<dbReference type="InterPro" id="IPR002347">
    <property type="entry name" value="SDR_fam"/>
</dbReference>
<dbReference type="PROSITE" id="PS00061">
    <property type="entry name" value="ADH_SHORT"/>
    <property type="match status" value="1"/>
</dbReference>
<dbReference type="SMART" id="SM00822">
    <property type="entry name" value="PKS_KR"/>
    <property type="match status" value="1"/>
</dbReference>
<dbReference type="EMBL" id="MSIE01000019">
    <property type="protein sequence ID" value="OLF17256.1"/>
    <property type="molecule type" value="Genomic_DNA"/>
</dbReference>
<evidence type="ECO:0000313" key="5">
    <source>
        <dbReference type="Proteomes" id="UP000185596"/>
    </source>
</evidence>
<dbReference type="STRING" id="1912961.BU204_12780"/>
<comment type="caution">
    <text evidence="4">The sequence shown here is derived from an EMBL/GenBank/DDBJ whole genome shotgun (WGS) entry which is preliminary data.</text>
</comment>
<evidence type="ECO:0000259" key="3">
    <source>
        <dbReference type="SMART" id="SM00822"/>
    </source>
</evidence>
<dbReference type="InterPro" id="IPR057326">
    <property type="entry name" value="KR_dom"/>
</dbReference>
<dbReference type="PRINTS" id="PR00081">
    <property type="entry name" value="GDHRDH"/>
</dbReference>
<dbReference type="FunFam" id="3.40.50.720:FF:000173">
    <property type="entry name" value="3-oxoacyl-[acyl-carrier protein] reductase"/>
    <property type="match status" value="1"/>
</dbReference>
<dbReference type="GO" id="GO:0016491">
    <property type="term" value="F:oxidoreductase activity"/>
    <property type="evidence" value="ECO:0007669"/>
    <property type="project" value="UniProtKB-KW"/>
</dbReference>
<keyword evidence="5" id="KW-1185">Reference proteome</keyword>
<dbReference type="OrthoDB" id="517007at2"/>
<dbReference type="PANTHER" id="PTHR43639:SF1">
    <property type="entry name" value="SHORT-CHAIN DEHYDROGENASE_REDUCTASE FAMILY PROTEIN"/>
    <property type="match status" value="1"/>
</dbReference>
<dbReference type="InterPro" id="IPR020904">
    <property type="entry name" value="Sc_DH/Rdtase_CS"/>
</dbReference>
<keyword evidence="2" id="KW-0560">Oxidoreductase</keyword>
<name>A0A1Q8CSE1_9PSEU</name>
<dbReference type="Gene3D" id="3.40.50.720">
    <property type="entry name" value="NAD(P)-binding Rossmann-like Domain"/>
    <property type="match status" value="1"/>
</dbReference>
<dbReference type="SUPFAM" id="SSF51735">
    <property type="entry name" value="NAD(P)-binding Rossmann-fold domains"/>
    <property type="match status" value="1"/>
</dbReference>
<dbReference type="AlphaFoldDB" id="A0A1Q8CSE1"/>
<feature type="domain" description="Ketoreductase" evidence="3">
    <location>
        <begin position="12"/>
        <end position="223"/>
    </location>
</feature>
<evidence type="ECO:0000256" key="1">
    <source>
        <dbReference type="ARBA" id="ARBA00006484"/>
    </source>
</evidence>
<dbReference type="RefSeq" id="WP_075125855.1">
    <property type="nucleotide sequence ID" value="NZ_MSIE01000019.1"/>
</dbReference>
<dbReference type="PRINTS" id="PR00080">
    <property type="entry name" value="SDRFAMILY"/>
</dbReference>
<dbReference type="Pfam" id="PF13561">
    <property type="entry name" value="adh_short_C2"/>
    <property type="match status" value="1"/>
</dbReference>
<dbReference type="PANTHER" id="PTHR43639">
    <property type="entry name" value="OXIDOREDUCTASE, SHORT-CHAIN DEHYDROGENASE/REDUCTASE FAMILY (AFU_ORTHOLOGUE AFUA_5G02870)"/>
    <property type="match status" value="1"/>
</dbReference>
<evidence type="ECO:0000256" key="2">
    <source>
        <dbReference type="ARBA" id="ARBA00023002"/>
    </source>
</evidence>
<proteinExistence type="inferred from homology"/>
<gene>
    <name evidence="4" type="ORF">BU204_12780</name>
</gene>
<comment type="similarity">
    <text evidence="1">Belongs to the short-chain dehydrogenases/reductases (SDR) family.</text>
</comment>
<evidence type="ECO:0000313" key="4">
    <source>
        <dbReference type="EMBL" id="OLF17256.1"/>
    </source>
</evidence>
<dbReference type="Proteomes" id="UP000185596">
    <property type="component" value="Unassembled WGS sequence"/>
</dbReference>